<dbReference type="InterPro" id="IPR037107">
    <property type="entry name" value="Put_OMP_sf"/>
</dbReference>
<keyword evidence="1" id="KW-0732">Signal</keyword>
<dbReference type="Proteomes" id="UP000601099">
    <property type="component" value="Unassembled WGS sequence"/>
</dbReference>
<evidence type="ECO:0000256" key="1">
    <source>
        <dbReference type="SAM" id="SignalP"/>
    </source>
</evidence>
<name>A0ABS0L2V9_9BACT</name>
<dbReference type="EMBL" id="JADWYK010000007">
    <property type="protein sequence ID" value="MBG8554452.1"/>
    <property type="molecule type" value="Genomic_DNA"/>
</dbReference>
<reference evidence="2 3" key="1">
    <citation type="submission" date="2020-11" db="EMBL/GenBank/DDBJ databases">
        <title>Hymenobacter sp.</title>
        <authorList>
            <person name="Kim M.K."/>
        </authorList>
    </citation>
    <scope>NUCLEOTIDE SEQUENCE [LARGE SCALE GENOMIC DNA]</scope>
    <source>
        <strain evidence="2 3">BT594</strain>
    </source>
</reference>
<evidence type="ECO:0000313" key="3">
    <source>
        <dbReference type="Proteomes" id="UP000601099"/>
    </source>
</evidence>
<accession>A0ABS0L2V9</accession>
<comment type="caution">
    <text evidence="2">The sequence shown here is derived from an EMBL/GenBank/DDBJ whole genome shotgun (WGS) entry which is preliminary data.</text>
</comment>
<keyword evidence="3" id="KW-1185">Reference proteome</keyword>
<proteinExistence type="predicted"/>
<sequence>MLHYRLRWAVISGLLGLLPVGAAAQVATASPGSAFLSPERLIGYTFANDAYFRTDYYFTQGMTGTVVHPALAWLPTHHLLRLGPAKGTEYFGVRVHYDGFTPLRIQDAFIRVGDRPYAAYLYADFFRILNQPTQRLRLTMGLQLGVIGPAAGAKGFQTKLHEWLGAPTPRGWDYQIQNDLILGYSGRLEGQLARVGRAVELIGGATASLSSLRTYASADARLRVGLLDPYFANLGVTSRASRSGQRRVQLYTEMRLEGRAVGYDATLQGGLLRRDNPYALPAQAISRTVALGTGTLGLGYAGVRLETSASWISPEFEGARSHKWTQFSLLVGF</sequence>
<organism evidence="2 3">
    <name type="scientific">Hymenobacter guriensis</name>
    <dbReference type="NCBI Taxonomy" id="2793065"/>
    <lineage>
        <taxon>Bacteria</taxon>
        <taxon>Pseudomonadati</taxon>
        <taxon>Bacteroidota</taxon>
        <taxon>Cytophagia</taxon>
        <taxon>Cytophagales</taxon>
        <taxon>Hymenobacteraceae</taxon>
        <taxon>Hymenobacter</taxon>
    </lineage>
</organism>
<evidence type="ECO:0000313" key="2">
    <source>
        <dbReference type="EMBL" id="MBG8554452.1"/>
    </source>
</evidence>
<dbReference type="InterPro" id="IPR018707">
    <property type="entry name" value="LpxR"/>
</dbReference>
<dbReference type="Pfam" id="PF09982">
    <property type="entry name" value="LpxR"/>
    <property type="match status" value="1"/>
</dbReference>
<gene>
    <name evidence="2" type="ORF">I5L79_12900</name>
</gene>
<feature type="chain" id="PRO_5047171094" evidence="1">
    <location>
        <begin position="25"/>
        <end position="333"/>
    </location>
</feature>
<protein>
    <submittedName>
        <fullName evidence="2">Lipid A deacylase LpxR family protein</fullName>
    </submittedName>
</protein>
<dbReference type="RefSeq" id="WP_196955474.1">
    <property type="nucleotide sequence ID" value="NZ_JADWYK010000007.1"/>
</dbReference>
<dbReference type="Gene3D" id="2.40.128.140">
    <property type="entry name" value="Outer membrane protein"/>
    <property type="match status" value="1"/>
</dbReference>
<feature type="signal peptide" evidence="1">
    <location>
        <begin position="1"/>
        <end position="24"/>
    </location>
</feature>